<gene>
    <name evidence="2" type="ORF">QCA50_019524</name>
</gene>
<feature type="region of interest" description="Disordered" evidence="1">
    <location>
        <begin position="1"/>
        <end position="20"/>
    </location>
</feature>
<comment type="caution">
    <text evidence="2">The sequence shown here is derived from an EMBL/GenBank/DDBJ whole genome shotgun (WGS) entry which is preliminary data.</text>
</comment>
<evidence type="ECO:0000313" key="3">
    <source>
        <dbReference type="Proteomes" id="UP001385951"/>
    </source>
</evidence>
<dbReference type="AlphaFoldDB" id="A0AAW0FAH3"/>
<dbReference type="GO" id="GO:0000981">
    <property type="term" value="F:DNA-binding transcription factor activity, RNA polymerase II-specific"/>
    <property type="evidence" value="ECO:0007669"/>
    <property type="project" value="InterPro"/>
</dbReference>
<organism evidence="2 3">
    <name type="scientific">Cerrena zonata</name>
    <dbReference type="NCBI Taxonomy" id="2478898"/>
    <lineage>
        <taxon>Eukaryota</taxon>
        <taxon>Fungi</taxon>
        <taxon>Dikarya</taxon>
        <taxon>Basidiomycota</taxon>
        <taxon>Agaricomycotina</taxon>
        <taxon>Agaricomycetes</taxon>
        <taxon>Polyporales</taxon>
        <taxon>Cerrenaceae</taxon>
        <taxon>Cerrena</taxon>
    </lineage>
</organism>
<feature type="compositionally biased region" description="Polar residues" evidence="1">
    <location>
        <begin position="339"/>
        <end position="377"/>
    </location>
</feature>
<dbReference type="GO" id="GO:0008270">
    <property type="term" value="F:zinc ion binding"/>
    <property type="evidence" value="ECO:0007669"/>
    <property type="project" value="InterPro"/>
</dbReference>
<accession>A0AAW0FAH3</accession>
<feature type="compositionally biased region" description="Basic and acidic residues" evidence="1">
    <location>
        <begin position="296"/>
        <end position="311"/>
    </location>
</feature>
<proteinExistence type="predicted"/>
<dbReference type="InterPro" id="IPR001138">
    <property type="entry name" value="Zn2Cys6_DnaBD"/>
</dbReference>
<feature type="compositionally biased region" description="Low complexity" evidence="1">
    <location>
        <begin position="190"/>
        <end position="200"/>
    </location>
</feature>
<protein>
    <recommendedName>
        <fullName evidence="4">Zn(2)-C6 fungal-type domain-containing protein</fullName>
    </recommendedName>
</protein>
<dbReference type="Proteomes" id="UP001385951">
    <property type="component" value="Unassembled WGS sequence"/>
</dbReference>
<feature type="compositionally biased region" description="Basic and acidic residues" evidence="1">
    <location>
        <begin position="41"/>
        <end position="62"/>
    </location>
</feature>
<reference evidence="2 3" key="1">
    <citation type="submission" date="2022-09" db="EMBL/GenBank/DDBJ databases">
        <authorList>
            <person name="Palmer J.M."/>
        </authorList>
    </citation>
    <scope>NUCLEOTIDE SEQUENCE [LARGE SCALE GENOMIC DNA]</scope>
    <source>
        <strain evidence="2 3">DSM 7382</strain>
    </source>
</reference>
<dbReference type="EMBL" id="JASBNA010000087">
    <property type="protein sequence ID" value="KAK7677518.1"/>
    <property type="molecule type" value="Genomic_DNA"/>
</dbReference>
<name>A0AAW0FAH3_9APHY</name>
<dbReference type="CDD" id="cd00067">
    <property type="entry name" value="GAL4"/>
    <property type="match status" value="1"/>
</dbReference>
<feature type="region of interest" description="Disordered" evidence="1">
    <location>
        <begin position="187"/>
        <end position="246"/>
    </location>
</feature>
<evidence type="ECO:0000256" key="1">
    <source>
        <dbReference type="SAM" id="MobiDB-lite"/>
    </source>
</evidence>
<evidence type="ECO:0008006" key="4">
    <source>
        <dbReference type="Google" id="ProtNLM"/>
    </source>
</evidence>
<feature type="region of interest" description="Disordered" evidence="1">
    <location>
        <begin position="273"/>
        <end position="379"/>
    </location>
</feature>
<evidence type="ECO:0000313" key="2">
    <source>
        <dbReference type="EMBL" id="KAK7677518.1"/>
    </source>
</evidence>
<feature type="region of interest" description="Disordered" evidence="1">
    <location>
        <begin position="30"/>
        <end position="65"/>
    </location>
</feature>
<sequence length="433" mass="46537">MSGYRGSFDGSAHHAASADSQNWQTYQHNWRHHTSAQEESFASHDESVTYDSHHHADPDRLGGDMPSEQFAPLYHQGYGAAGFVNSDGTYGVHYSPPRPYPEETTSLEPVRNDDIYGYGYVPASSSTVTSEDQSAAEYSFPSYFSDSIPASPISPTTFNPLSSSALAPLLTHYQSYFSQVRTHANNRVLSPPASSTSASTGSVEGDNELSSDTLYQHACAQQRRSRHDPGGGISQEGKLHTPQEQAQSPVYNQGMDRVDLPVALPTSSALYGATAEVPTSPPSGNEASTKCQKGGVQEDIHGKGKTVERYRSPSPMAHLPYPEDTNDENARQAVLPESGTVTPQSSTSDTKAQSPSSTSSGTPVAQNQGSNMRTTILYSPRTGRRAAVVSGELPEASVKPKRGTPVRIACYFCRRRKIACGGPIGPGDDKTCR</sequence>
<feature type="compositionally biased region" description="Polar residues" evidence="1">
    <location>
        <begin position="282"/>
        <end position="291"/>
    </location>
</feature>
<keyword evidence="3" id="KW-1185">Reference proteome</keyword>